<name>A0AAV4CC76_9GAST</name>
<proteinExistence type="predicted"/>
<keyword evidence="2" id="KW-1185">Reference proteome</keyword>
<dbReference type="AlphaFoldDB" id="A0AAV4CC76"/>
<evidence type="ECO:0000313" key="2">
    <source>
        <dbReference type="Proteomes" id="UP000735302"/>
    </source>
</evidence>
<reference evidence="1 2" key="1">
    <citation type="journal article" date="2021" name="Elife">
        <title>Chloroplast acquisition without the gene transfer in kleptoplastic sea slugs, Plakobranchus ocellatus.</title>
        <authorList>
            <person name="Maeda T."/>
            <person name="Takahashi S."/>
            <person name="Yoshida T."/>
            <person name="Shimamura S."/>
            <person name="Takaki Y."/>
            <person name="Nagai Y."/>
            <person name="Toyoda A."/>
            <person name="Suzuki Y."/>
            <person name="Arimoto A."/>
            <person name="Ishii H."/>
            <person name="Satoh N."/>
            <person name="Nishiyama T."/>
            <person name="Hasebe M."/>
            <person name="Maruyama T."/>
            <person name="Minagawa J."/>
            <person name="Obokata J."/>
            <person name="Shigenobu S."/>
        </authorList>
    </citation>
    <scope>NUCLEOTIDE SEQUENCE [LARGE SCALE GENOMIC DNA]</scope>
</reference>
<accession>A0AAV4CC76</accession>
<protein>
    <submittedName>
        <fullName evidence="1">Uncharacterized protein</fullName>
    </submittedName>
</protein>
<organism evidence="1 2">
    <name type="scientific">Plakobranchus ocellatus</name>
    <dbReference type="NCBI Taxonomy" id="259542"/>
    <lineage>
        <taxon>Eukaryota</taxon>
        <taxon>Metazoa</taxon>
        <taxon>Spiralia</taxon>
        <taxon>Lophotrochozoa</taxon>
        <taxon>Mollusca</taxon>
        <taxon>Gastropoda</taxon>
        <taxon>Heterobranchia</taxon>
        <taxon>Euthyneura</taxon>
        <taxon>Panpulmonata</taxon>
        <taxon>Sacoglossa</taxon>
        <taxon>Placobranchoidea</taxon>
        <taxon>Plakobranchidae</taxon>
        <taxon>Plakobranchus</taxon>
    </lineage>
</organism>
<gene>
    <name evidence="1" type="ORF">PoB_005597300</name>
</gene>
<dbReference type="Proteomes" id="UP000735302">
    <property type="component" value="Unassembled WGS sequence"/>
</dbReference>
<sequence>MMTIVMMMNWYGDEINANDDGAGDEDADGCDNGTLIMVKAGSASFKLAIPSGLHRFIAFMRKSYSPCCHSPEFEDTQCHTMECPETYSIHEFNSSDSSYNILNQMDVISFSFLDSPMKTPYGSSWTHMIS</sequence>
<evidence type="ECO:0000313" key="1">
    <source>
        <dbReference type="EMBL" id="GFO29468.1"/>
    </source>
</evidence>
<dbReference type="EMBL" id="BLXT01006160">
    <property type="protein sequence ID" value="GFO29468.1"/>
    <property type="molecule type" value="Genomic_DNA"/>
</dbReference>
<comment type="caution">
    <text evidence="1">The sequence shown here is derived from an EMBL/GenBank/DDBJ whole genome shotgun (WGS) entry which is preliminary data.</text>
</comment>